<evidence type="ECO:0008006" key="2">
    <source>
        <dbReference type="Google" id="ProtNLM"/>
    </source>
</evidence>
<protein>
    <recommendedName>
        <fullName evidence="2">Lipoprotein</fullName>
    </recommendedName>
</protein>
<dbReference type="RefSeq" id="WP_369746461.1">
    <property type="nucleotide sequence ID" value="NZ_CP165735.1"/>
</dbReference>
<evidence type="ECO:0000313" key="1">
    <source>
        <dbReference type="EMBL" id="XDV73369.1"/>
    </source>
</evidence>
<proteinExistence type="predicted"/>
<gene>
    <name evidence="1" type="ORF">ABQM86_09520</name>
</gene>
<name>A0AB39YSJ4_9MICC</name>
<sequence>MKIGNFVPARVELQESQVGRRQVLISLGSAVLVATVSACALLELPDEVEPSDIIGEWTSKPKNGHTTLLKLCADGIFEWPGVTEGTFGDGTSSEKLDWERLVTYSGQWSIKKDLVSKKFTNVRLRPETSQDLAIFPLSVWKRGSDQFLTYTLGDPDGGDRFEFHNR</sequence>
<dbReference type="EMBL" id="CP165735">
    <property type="protein sequence ID" value="XDV73369.1"/>
    <property type="molecule type" value="Genomic_DNA"/>
</dbReference>
<dbReference type="AlphaFoldDB" id="A0AB39YSJ4"/>
<organism evidence="1">
    <name type="scientific">Paenarthrobacter sp. AMU7</name>
    <dbReference type="NCBI Taxonomy" id="3162492"/>
    <lineage>
        <taxon>Bacteria</taxon>
        <taxon>Bacillati</taxon>
        <taxon>Actinomycetota</taxon>
        <taxon>Actinomycetes</taxon>
        <taxon>Micrococcales</taxon>
        <taxon>Micrococcaceae</taxon>
        <taxon>Paenarthrobacter</taxon>
    </lineage>
</organism>
<reference evidence="1" key="1">
    <citation type="submission" date="2024-07" db="EMBL/GenBank/DDBJ databases">
        <authorList>
            <person name="Li J."/>
            <person name="Wei H."/>
            <person name="Ma J."/>
        </authorList>
    </citation>
    <scope>NUCLEOTIDE SEQUENCE</scope>
    <source>
        <strain evidence="1">AMU7</strain>
    </source>
</reference>
<accession>A0AB39YSJ4</accession>